<dbReference type="SUPFAM" id="SSF53850">
    <property type="entry name" value="Periplasmic binding protein-like II"/>
    <property type="match status" value="1"/>
</dbReference>
<name>A0A2S6GI25_9PSEU</name>
<feature type="compositionally biased region" description="Low complexity" evidence="2">
    <location>
        <begin position="462"/>
        <end position="477"/>
    </location>
</feature>
<feature type="signal peptide" evidence="4">
    <location>
        <begin position="1"/>
        <end position="38"/>
    </location>
</feature>
<proteinExistence type="inferred from homology"/>
<evidence type="ECO:0000313" key="7">
    <source>
        <dbReference type="Proteomes" id="UP000239203"/>
    </source>
</evidence>
<keyword evidence="7" id="KW-1185">Reference proteome</keyword>
<keyword evidence="3" id="KW-0812">Transmembrane</keyword>
<dbReference type="Gene3D" id="3.40.190.10">
    <property type="entry name" value="Periplasmic binding protein-like II"/>
    <property type="match status" value="2"/>
</dbReference>
<organism evidence="6 7">
    <name type="scientific">Actinokineospora auranticolor</name>
    <dbReference type="NCBI Taxonomy" id="155976"/>
    <lineage>
        <taxon>Bacteria</taxon>
        <taxon>Bacillati</taxon>
        <taxon>Actinomycetota</taxon>
        <taxon>Actinomycetes</taxon>
        <taxon>Pseudonocardiales</taxon>
        <taxon>Pseudonocardiaceae</taxon>
        <taxon>Actinokineospora</taxon>
    </lineage>
</organism>
<dbReference type="AlphaFoldDB" id="A0A2S6GI25"/>
<evidence type="ECO:0000313" key="6">
    <source>
        <dbReference type="EMBL" id="PPK64865.1"/>
    </source>
</evidence>
<protein>
    <submittedName>
        <fullName evidence="6">Phosphate ABC transporter phosphate-binding protein</fullName>
    </submittedName>
</protein>
<accession>A0A2S6GI25</accession>
<comment type="similarity">
    <text evidence="1">Belongs to the PstS family.</text>
</comment>
<feature type="domain" description="PBP" evidence="5">
    <location>
        <begin position="39"/>
        <end position="364"/>
    </location>
</feature>
<feature type="chain" id="PRO_5018313548" evidence="4">
    <location>
        <begin position="39"/>
        <end position="565"/>
    </location>
</feature>
<dbReference type="Pfam" id="PF12849">
    <property type="entry name" value="PBP_like_2"/>
    <property type="match status" value="1"/>
</dbReference>
<feature type="region of interest" description="Disordered" evidence="2">
    <location>
        <begin position="398"/>
        <end position="516"/>
    </location>
</feature>
<keyword evidence="3" id="KW-1133">Transmembrane helix</keyword>
<reference evidence="6 7" key="1">
    <citation type="submission" date="2018-02" db="EMBL/GenBank/DDBJ databases">
        <title>Genomic Encyclopedia of Archaeal and Bacterial Type Strains, Phase II (KMG-II): from individual species to whole genera.</title>
        <authorList>
            <person name="Goeker M."/>
        </authorList>
    </citation>
    <scope>NUCLEOTIDE SEQUENCE [LARGE SCALE GENOMIC DNA]</scope>
    <source>
        <strain evidence="6 7">YU 961-1</strain>
    </source>
</reference>
<keyword evidence="4" id="KW-0732">Signal</keyword>
<dbReference type="InterPro" id="IPR050962">
    <property type="entry name" value="Phosphate-bind_PstS"/>
</dbReference>
<evidence type="ECO:0000256" key="4">
    <source>
        <dbReference type="SAM" id="SignalP"/>
    </source>
</evidence>
<dbReference type="EMBL" id="PTIX01000017">
    <property type="protein sequence ID" value="PPK64865.1"/>
    <property type="molecule type" value="Genomic_DNA"/>
</dbReference>
<comment type="caution">
    <text evidence="6">The sequence shown here is derived from an EMBL/GenBank/DDBJ whole genome shotgun (WGS) entry which is preliminary data.</text>
</comment>
<sequence>MSVNRKWVSTVWSVRFPAARRAVALGAAASVVATVALASPAAAQPYEPIRGSGSTWSANALGTWIGDVSANGIRVNYEAVGSTRGRTMYAQRQTVFGVSEIPFQQGADDRGVIDDSGGRAFGYMPIVAGGTAFMYNVKVGGQPYRGLRLSTETVVKIFTGAITNWNDPQITRDNNGFALPARPIIPVVRSDGSGTTAQFTTFMDKRYPDLWRPFFGRSGLTSYYPNPGNKFIAQNGSDAVAGYVSANYGDGAIGYVEYSYAKNKRDWPVAKILNEAGYYTLPTDYNVAVALTKARIETQNHDPKVYLTQILDGVYTDRDPRTYPLSSYSYMIVPAQDDQQAPPDPPMTREQGRTLSAFAFYFLCEGQQKAGALGYSPLPLNLVQAGFDQVKRIPGHEERFLDPSRCNNPTFDPANPSRNVLAERAPNPPDCDATGKGPCREGGQAGPAGNNGGGGGGGGNGNRNNGNGANAPGANNPGTGGTSPGANGNTVPGAGGAVDPETGLPVGSSSDGAASGAAYGTATELAAFREDSSTSLFGGIAALELLVLLVLPALVARAIRRRRQS</sequence>
<dbReference type="CDD" id="cd13565">
    <property type="entry name" value="PBP2_PstS"/>
    <property type="match status" value="1"/>
</dbReference>
<evidence type="ECO:0000256" key="1">
    <source>
        <dbReference type="ARBA" id="ARBA00008725"/>
    </source>
</evidence>
<dbReference type="RefSeq" id="WP_104481632.1">
    <property type="nucleotide sequence ID" value="NZ_CP154825.1"/>
</dbReference>
<feature type="compositionally biased region" description="Low complexity" evidence="2">
    <location>
        <begin position="507"/>
        <end position="516"/>
    </location>
</feature>
<feature type="compositionally biased region" description="Gly residues" evidence="2">
    <location>
        <begin position="443"/>
        <end position="461"/>
    </location>
</feature>
<evidence type="ECO:0000256" key="3">
    <source>
        <dbReference type="SAM" id="Phobius"/>
    </source>
</evidence>
<dbReference type="OrthoDB" id="9801510at2"/>
<evidence type="ECO:0000256" key="2">
    <source>
        <dbReference type="SAM" id="MobiDB-lite"/>
    </source>
</evidence>
<dbReference type="PANTHER" id="PTHR42996">
    <property type="entry name" value="PHOSPHATE-BINDING PROTEIN PSTS"/>
    <property type="match status" value="1"/>
</dbReference>
<feature type="transmembrane region" description="Helical" evidence="3">
    <location>
        <begin position="536"/>
        <end position="559"/>
    </location>
</feature>
<dbReference type="InterPro" id="IPR024370">
    <property type="entry name" value="PBP_domain"/>
</dbReference>
<dbReference type="PANTHER" id="PTHR42996:SF1">
    <property type="entry name" value="PHOSPHATE-BINDING PROTEIN PSTS"/>
    <property type="match status" value="1"/>
</dbReference>
<dbReference type="Proteomes" id="UP000239203">
    <property type="component" value="Unassembled WGS sequence"/>
</dbReference>
<keyword evidence="3" id="KW-0472">Membrane</keyword>
<evidence type="ECO:0000259" key="5">
    <source>
        <dbReference type="Pfam" id="PF12849"/>
    </source>
</evidence>
<gene>
    <name evidence="6" type="ORF">CLV40_117104</name>
</gene>